<proteinExistence type="predicted"/>
<dbReference type="Gene3D" id="3.90.70.50">
    <property type="entry name" value="Peptidase C10, streptopain"/>
    <property type="match status" value="1"/>
</dbReference>
<feature type="compositionally biased region" description="Basic and acidic residues" evidence="1">
    <location>
        <begin position="1"/>
        <end position="10"/>
    </location>
</feature>
<feature type="transmembrane region" description="Helical" evidence="2">
    <location>
        <begin position="58"/>
        <end position="77"/>
    </location>
</feature>
<evidence type="ECO:0008006" key="5">
    <source>
        <dbReference type="Google" id="ProtNLM"/>
    </source>
</evidence>
<name>A0ABN8MEP2_9CNID</name>
<sequence>MVKAETKFAGEKPPSCESTQGNFQVKMVDDERKVPESSEEVVVKSQDERQRRTPRTGVYIFLLVVVLLVGFVVVYVIQKTNRDKSRKKSCNLCDDYIVVTDLPNLSNGTSNAWHNNISWEAQEEFYTLSEAISQQDIIGLRPIFRKDLPKDYIAYWEAKVNGKNGEKYVIISAARQTGDHRLAEKGPLPSPSDVLTAQARRIGYGCHRVYRLRPDGLMACEDTNENKIVAATRDIDSDSWDIDWKNLDKQVNRALPSLKRQWDKLAERVRKDPEWRRFQWLSVKTSEVSTTATTPSRASSTQTPTSLETEFNFQVQETEDGFKAELGLRPGDSVRIPLGQGLREVRIKFVGLRDGDEKKMKGWKKSWQKRLCRVLCDVCQGDGYLDMTKISDRFFKLTKTGDRFIKVKVDADETFVRKYLEGHEIRFKVELRTRGSRVMVINYGIILRSSRYRRSFSDEYFAIPREELLPKYRQHKHGQCMTGTGPVAWAKILGYLDNVARTHNSSYQAITRLTGLPSPLPLTMDSSVENMIQRVFLSLGSHCSPHGRGVTSPAHVAQMKKAFRNALGRELKVVHRGNHEKESGPWTEFIRDLLKKGFPVIVSKETKNLSEHHYVVVTRIKQTAKYYSFCNDRTDVCSPWTLREESLLFVHEEDKPGKWESADVHFVAAIIGK</sequence>
<feature type="region of interest" description="Disordered" evidence="1">
    <location>
        <begin position="29"/>
        <end position="48"/>
    </location>
</feature>
<evidence type="ECO:0000313" key="3">
    <source>
        <dbReference type="EMBL" id="CAH3026312.1"/>
    </source>
</evidence>
<keyword evidence="2" id="KW-1133">Transmembrane helix</keyword>
<gene>
    <name evidence="3" type="ORF">PEVE_00028650</name>
</gene>
<keyword evidence="2" id="KW-0472">Membrane</keyword>
<dbReference type="InterPro" id="IPR044934">
    <property type="entry name" value="Streptopain_sf"/>
</dbReference>
<keyword evidence="4" id="KW-1185">Reference proteome</keyword>
<dbReference type="Proteomes" id="UP001159427">
    <property type="component" value="Unassembled WGS sequence"/>
</dbReference>
<evidence type="ECO:0000313" key="4">
    <source>
        <dbReference type="Proteomes" id="UP001159427"/>
    </source>
</evidence>
<feature type="region of interest" description="Disordered" evidence="1">
    <location>
        <begin position="1"/>
        <end position="22"/>
    </location>
</feature>
<protein>
    <recommendedName>
        <fullName evidence="5">Peptidase C39-like domain-containing protein</fullName>
    </recommendedName>
</protein>
<dbReference type="SUPFAM" id="SSF54001">
    <property type="entry name" value="Cysteine proteinases"/>
    <property type="match status" value="1"/>
</dbReference>
<reference evidence="3 4" key="1">
    <citation type="submission" date="2022-05" db="EMBL/GenBank/DDBJ databases">
        <authorList>
            <consortium name="Genoscope - CEA"/>
            <person name="William W."/>
        </authorList>
    </citation>
    <scope>NUCLEOTIDE SEQUENCE [LARGE SCALE GENOMIC DNA]</scope>
</reference>
<comment type="caution">
    <text evidence="3">The sequence shown here is derived from an EMBL/GenBank/DDBJ whole genome shotgun (WGS) entry which is preliminary data.</text>
</comment>
<keyword evidence="2" id="KW-0812">Transmembrane</keyword>
<evidence type="ECO:0000256" key="1">
    <source>
        <dbReference type="SAM" id="MobiDB-lite"/>
    </source>
</evidence>
<dbReference type="InterPro" id="IPR038765">
    <property type="entry name" value="Papain-like_cys_pep_sf"/>
</dbReference>
<organism evidence="3 4">
    <name type="scientific">Porites evermanni</name>
    <dbReference type="NCBI Taxonomy" id="104178"/>
    <lineage>
        <taxon>Eukaryota</taxon>
        <taxon>Metazoa</taxon>
        <taxon>Cnidaria</taxon>
        <taxon>Anthozoa</taxon>
        <taxon>Hexacorallia</taxon>
        <taxon>Scleractinia</taxon>
        <taxon>Fungiina</taxon>
        <taxon>Poritidae</taxon>
        <taxon>Porites</taxon>
    </lineage>
</organism>
<accession>A0ABN8MEP2</accession>
<dbReference type="EMBL" id="CALNXI010000399">
    <property type="protein sequence ID" value="CAH3026312.1"/>
    <property type="molecule type" value="Genomic_DNA"/>
</dbReference>
<evidence type="ECO:0000256" key="2">
    <source>
        <dbReference type="SAM" id="Phobius"/>
    </source>
</evidence>